<sequence length="104" mass="11175">MVVTERYVDGVNGCEILLAGGVVNKHGKAIYMSVGMVSSAQGNLGVEVCGDTGDIEIWYIGILPGKIVHACGSRLSIYIGSVAIRHRLVYTVRIGELCRKRIPT</sequence>
<evidence type="ECO:0000313" key="1">
    <source>
        <dbReference type="EMBL" id="GAI94616.1"/>
    </source>
</evidence>
<reference evidence="1" key="1">
    <citation type="journal article" date="2014" name="Front. Microbiol.">
        <title>High frequency of phylogenetically diverse reductive dehalogenase-homologous genes in deep subseafloor sedimentary metagenomes.</title>
        <authorList>
            <person name="Kawai M."/>
            <person name="Futagami T."/>
            <person name="Toyoda A."/>
            <person name="Takaki Y."/>
            <person name="Nishi S."/>
            <person name="Hori S."/>
            <person name="Arai W."/>
            <person name="Tsubouchi T."/>
            <person name="Morono Y."/>
            <person name="Uchiyama I."/>
            <person name="Ito T."/>
            <person name="Fujiyama A."/>
            <person name="Inagaki F."/>
            <person name="Takami H."/>
        </authorList>
    </citation>
    <scope>NUCLEOTIDE SEQUENCE</scope>
    <source>
        <strain evidence="1">Expedition CK06-06</strain>
    </source>
</reference>
<protein>
    <submittedName>
        <fullName evidence="1">Uncharacterized protein</fullName>
    </submittedName>
</protein>
<accession>X1TTB0</accession>
<dbReference type="AlphaFoldDB" id="X1TTB0"/>
<gene>
    <name evidence="1" type="ORF">S12H4_38742</name>
</gene>
<comment type="caution">
    <text evidence="1">The sequence shown here is derived from an EMBL/GenBank/DDBJ whole genome shotgun (WGS) entry which is preliminary data.</text>
</comment>
<dbReference type="EMBL" id="BARW01023343">
    <property type="protein sequence ID" value="GAI94616.1"/>
    <property type="molecule type" value="Genomic_DNA"/>
</dbReference>
<proteinExistence type="predicted"/>
<name>X1TTB0_9ZZZZ</name>
<organism evidence="1">
    <name type="scientific">marine sediment metagenome</name>
    <dbReference type="NCBI Taxonomy" id="412755"/>
    <lineage>
        <taxon>unclassified sequences</taxon>
        <taxon>metagenomes</taxon>
        <taxon>ecological metagenomes</taxon>
    </lineage>
</organism>